<evidence type="ECO:0000259" key="1">
    <source>
        <dbReference type="Pfam" id="PF20508"/>
    </source>
</evidence>
<evidence type="ECO:0000313" key="2">
    <source>
        <dbReference type="EMBL" id="GLK83822.1"/>
    </source>
</evidence>
<comment type="caution">
    <text evidence="2">The sequence shown here is derived from an EMBL/GenBank/DDBJ whole genome shotgun (WGS) entry which is preliminary data.</text>
</comment>
<protein>
    <recommendedName>
        <fullName evidence="1">DUF6734 domain-containing protein</fullName>
    </recommendedName>
</protein>
<proteinExistence type="predicted"/>
<dbReference type="InterPro" id="IPR046621">
    <property type="entry name" value="DUF6734"/>
</dbReference>
<dbReference type="Proteomes" id="UP001143330">
    <property type="component" value="Unassembled WGS sequence"/>
</dbReference>
<sequence length="307" mass="34981">MRAVWSLWTKPLKAKRRMSWLTPRHHLLAWVLSVELASRHYADTCLVADDEAAAVLVDALGLRFGTVSLGLNALDAHDPDWWAIGKLYAQAEQDRPYVHIDSDVFLWEPLPEPLVHTAVFAQNPEISLYGASYYRPESIEHDIRRHGGWMPEEFEHYMPFGGELRAENCGIVGGTRVDFMRYYAQRAIDFIEHPANQSVWAQRPRRDQDFVTFEQLMLSACLAYHQAQAGSPFAGVTMAHLFDSHDDALARANARGYTHLAADSKRDPDMSRHLEDAVARHFPERYRRVVDFLASPERNGPSSAWLG</sequence>
<keyword evidence="3" id="KW-1185">Reference proteome</keyword>
<dbReference type="EMBL" id="BSFM01000011">
    <property type="protein sequence ID" value="GLK83822.1"/>
    <property type="molecule type" value="Genomic_DNA"/>
</dbReference>
<feature type="domain" description="DUF6734" evidence="1">
    <location>
        <begin position="1"/>
        <end position="291"/>
    </location>
</feature>
<gene>
    <name evidence="2" type="ORF">GCM10017653_18920</name>
</gene>
<name>A0A9W6JVA8_9HYPH</name>
<dbReference type="RefSeq" id="WP_213364025.1">
    <property type="nucleotide sequence ID" value="NZ_BSFM01000011.1"/>
</dbReference>
<dbReference type="Pfam" id="PF20508">
    <property type="entry name" value="DUF6734"/>
    <property type="match status" value="1"/>
</dbReference>
<organism evidence="2 3">
    <name type="scientific">Ancylobacter defluvii</name>
    <dbReference type="NCBI Taxonomy" id="1282440"/>
    <lineage>
        <taxon>Bacteria</taxon>
        <taxon>Pseudomonadati</taxon>
        <taxon>Pseudomonadota</taxon>
        <taxon>Alphaproteobacteria</taxon>
        <taxon>Hyphomicrobiales</taxon>
        <taxon>Xanthobacteraceae</taxon>
        <taxon>Ancylobacter</taxon>
    </lineage>
</organism>
<reference evidence="2" key="1">
    <citation type="journal article" date="2014" name="Int. J. Syst. Evol. Microbiol.">
        <title>Complete genome sequence of Corynebacterium casei LMG S-19264T (=DSM 44701T), isolated from a smear-ripened cheese.</title>
        <authorList>
            <consortium name="US DOE Joint Genome Institute (JGI-PGF)"/>
            <person name="Walter F."/>
            <person name="Albersmeier A."/>
            <person name="Kalinowski J."/>
            <person name="Ruckert C."/>
        </authorList>
    </citation>
    <scope>NUCLEOTIDE SEQUENCE</scope>
    <source>
        <strain evidence="2">VKM B-2789</strain>
    </source>
</reference>
<evidence type="ECO:0000313" key="3">
    <source>
        <dbReference type="Proteomes" id="UP001143330"/>
    </source>
</evidence>
<accession>A0A9W6JVA8</accession>
<reference evidence="2" key="2">
    <citation type="submission" date="2023-01" db="EMBL/GenBank/DDBJ databases">
        <authorList>
            <person name="Sun Q."/>
            <person name="Evtushenko L."/>
        </authorList>
    </citation>
    <scope>NUCLEOTIDE SEQUENCE</scope>
    <source>
        <strain evidence="2">VKM B-2789</strain>
    </source>
</reference>
<dbReference type="AlphaFoldDB" id="A0A9W6JVA8"/>